<gene>
    <name evidence="2" type="ORF">Purlil1_10168</name>
    <name evidence="3" type="ORF">VFPBJ_09791</name>
</gene>
<sequence>MKIFETALLAATLGLVCGKPASTTTALNGRDGRAENPNFPVLMDLTQQKLGVLDDFKTKLDAFEDLTNYSDPLEAFNKISDALEDFKTLIWRIESLEVLTEGALNADVLRYSKPIPITA</sequence>
<comment type="caution">
    <text evidence="3">The sequence shown here is derived from an EMBL/GenBank/DDBJ whole genome shotgun (WGS) entry which is preliminary data.</text>
</comment>
<accession>A0A179G9K7</accession>
<feature type="chain" id="PRO_5043136926" description="Hydrophobic surface binding protein A domain-containing protein" evidence="1">
    <location>
        <begin position="19"/>
        <end position="119"/>
    </location>
</feature>
<organism evidence="3 4">
    <name type="scientific">Purpureocillium lilacinum</name>
    <name type="common">Paecilomyces lilacinus</name>
    <dbReference type="NCBI Taxonomy" id="33203"/>
    <lineage>
        <taxon>Eukaryota</taxon>
        <taxon>Fungi</taxon>
        <taxon>Dikarya</taxon>
        <taxon>Ascomycota</taxon>
        <taxon>Pezizomycotina</taxon>
        <taxon>Sordariomycetes</taxon>
        <taxon>Hypocreomycetidae</taxon>
        <taxon>Hypocreales</taxon>
        <taxon>Ophiocordycipitaceae</taxon>
        <taxon>Purpureocillium</taxon>
    </lineage>
</organism>
<evidence type="ECO:0000313" key="2">
    <source>
        <dbReference type="EMBL" id="KAK4084762.1"/>
    </source>
</evidence>
<feature type="signal peptide" evidence="1">
    <location>
        <begin position="1"/>
        <end position="18"/>
    </location>
</feature>
<keyword evidence="5" id="KW-1185">Reference proteome</keyword>
<keyword evidence="1" id="KW-0732">Signal</keyword>
<protein>
    <recommendedName>
        <fullName evidence="6">Hydrophobic surface binding protein A domain-containing protein</fullName>
    </recommendedName>
</protein>
<dbReference type="Proteomes" id="UP000078240">
    <property type="component" value="Unassembled WGS sequence"/>
</dbReference>
<dbReference type="AlphaFoldDB" id="A0A179G9K7"/>
<dbReference type="EMBL" id="LSBH01000009">
    <property type="protein sequence ID" value="OAQ74496.1"/>
    <property type="molecule type" value="Genomic_DNA"/>
</dbReference>
<reference evidence="2 5" key="3">
    <citation type="journal article" date="2024" name="Microbiol. Resour. Announc.">
        <title>Genome annotations for the ascomycete fungi Trichoderma harzianum, Trichoderma aggressivum, and Purpureocillium lilacinum.</title>
        <authorList>
            <person name="Beijen E.P.W."/>
            <person name="Ohm R.A."/>
        </authorList>
    </citation>
    <scope>NUCLEOTIDE SEQUENCE [LARGE SCALE GENOMIC DNA]</scope>
    <source>
        <strain evidence="2 5">CBS 150709</strain>
    </source>
</reference>
<reference evidence="3 4" key="1">
    <citation type="submission" date="2016-01" db="EMBL/GenBank/DDBJ databases">
        <title>Biosynthesis of antibiotic leucinostatins and their inhibition on Phytophthora in bio-control Purpureocillium lilacinum.</title>
        <authorList>
            <person name="Wang G."/>
            <person name="Liu Z."/>
            <person name="Lin R."/>
            <person name="Li E."/>
            <person name="Mao Z."/>
            <person name="Ling J."/>
            <person name="Yin W."/>
            <person name="Xie B."/>
        </authorList>
    </citation>
    <scope>NUCLEOTIDE SEQUENCE [LARGE SCALE GENOMIC DNA]</scope>
    <source>
        <strain evidence="3">PLBJ-1</strain>
    </source>
</reference>
<dbReference type="EMBL" id="JAWRVI010000050">
    <property type="protein sequence ID" value="KAK4084762.1"/>
    <property type="molecule type" value="Genomic_DNA"/>
</dbReference>
<evidence type="ECO:0000313" key="5">
    <source>
        <dbReference type="Proteomes" id="UP001287286"/>
    </source>
</evidence>
<reference evidence="2" key="2">
    <citation type="submission" date="2023-11" db="EMBL/GenBank/DDBJ databases">
        <authorList>
            <person name="Beijen E."/>
            <person name="Ohm R.A."/>
        </authorList>
    </citation>
    <scope>NUCLEOTIDE SEQUENCE</scope>
    <source>
        <strain evidence="2">CBS 150709</strain>
    </source>
</reference>
<evidence type="ECO:0008006" key="6">
    <source>
        <dbReference type="Google" id="ProtNLM"/>
    </source>
</evidence>
<name>A0A179G9K7_PURLI</name>
<evidence type="ECO:0000313" key="3">
    <source>
        <dbReference type="EMBL" id="OAQ74496.1"/>
    </source>
</evidence>
<dbReference type="Proteomes" id="UP001287286">
    <property type="component" value="Unassembled WGS sequence"/>
</dbReference>
<evidence type="ECO:0000313" key="4">
    <source>
        <dbReference type="Proteomes" id="UP000078240"/>
    </source>
</evidence>
<evidence type="ECO:0000256" key="1">
    <source>
        <dbReference type="SAM" id="SignalP"/>
    </source>
</evidence>
<proteinExistence type="predicted"/>